<evidence type="ECO:0000256" key="1">
    <source>
        <dbReference type="ARBA" id="ARBA00022475"/>
    </source>
</evidence>
<keyword evidence="3 11" id="KW-0812">Transmembrane</keyword>
<dbReference type="GO" id="GO:0046872">
    <property type="term" value="F:metal ion binding"/>
    <property type="evidence" value="ECO:0007669"/>
    <property type="project" value="UniProtKB-KW"/>
</dbReference>
<evidence type="ECO:0000256" key="6">
    <source>
        <dbReference type="ARBA" id="ARBA00022833"/>
    </source>
</evidence>
<evidence type="ECO:0000256" key="9">
    <source>
        <dbReference type="ARBA" id="ARBA00023136"/>
    </source>
</evidence>
<keyword evidence="7 11" id="KW-1133">Transmembrane helix</keyword>
<keyword evidence="1" id="KW-1003">Cell membrane</keyword>
<feature type="transmembrane region" description="Helical" evidence="11">
    <location>
        <begin position="87"/>
        <end position="116"/>
    </location>
</feature>
<protein>
    <submittedName>
        <fullName evidence="13">M48 family metalloprotease</fullName>
    </submittedName>
</protein>
<evidence type="ECO:0000256" key="2">
    <source>
        <dbReference type="ARBA" id="ARBA00022670"/>
    </source>
</evidence>
<dbReference type="Gene3D" id="3.30.2010.10">
    <property type="entry name" value="Metalloproteases ('zincins'), catalytic domain"/>
    <property type="match status" value="1"/>
</dbReference>
<evidence type="ECO:0000313" key="13">
    <source>
        <dbReference type="EMBL" id="BFH72739.1"/>
    </source>
</evidence>
<keyword evidence="2 10" id="KW-0645">Protease</keyword>
<dbReference type="EMBL" id="AP031322">
    <property type="protein sequence ID" value="BFH72739.1"/>
    <property type="molecule type" value="Genomic_DNA"/>
</dbReference>
<dbReference type="InterPro" id="IPR001915">
    <property type="entry name" value="Peptidase_M48"/>
</dbReference>
<dbReference type="GO" id="GO:0004222">
    <property type="term" value="F:metalloendopeptidase activity"/>
    <property type="evidence" value="ECO:0007669"/>
    <property type="project" value="InterPro"/>
</dbReference>
<evidence type="ECO:0000256" key="8">
    <source>
        <dbReference type="ARBA" id="ARBA00023049"/>
    </source>
</evidence>
<reference evidence="13" key="1">
    <citation type="submission" date="2024-03" db="EMBL/GenBank/DDBJ databases">
        <title>Complete genome sequence of Sulfurisphaera javensis strain KD-1.</title>
        <authorList>
            <person name="Sakai H."/>
            <person name="Nur N."/>
            <person name="Suwanto A."/>
            <person name="Kurosawa N."/>
        </authorList>
    </citation>
    <scope>NUCLEOTIDE SEQUENCE</scope>
    <source>
        <strain evidence="13">KD-1</strain>
    </source>
</reference>
<organism evidence="13">
    <name type="scientific">Sulfurisphaera javensis</name>
    <dbReference type="NCBI Taxonomy" id="2049879"/>
    <lineage>
        <taxon>Archaea</taxon>
        <taxon>Thermoproteota</taxon>
        <taxon>Thermoprotei</taxon>
        <taxon>Sulfolobales</taxon>
        <taxon>Sulfolobaceae</taxon>
        <taxon>Sulfurisphaera</taxon>
    </lineage>
</organism>
<dbReference type="KEGG" id="sjv:SJAV_06830"/>
<evidence type="ECO:0000256" key="5">
    <source>
        <dbReference type="ARBA" id="ARBA00022801"/>
    </source>
</evidence>
<feature type="domain" description="Peptidase M48" evidence="12">
    <location>
        <begin position="28"/>
        <end position="169"/>
    </location>
</feature>
<evidence type="ECO:0000256" key="3">
    <source>
        <dbReference type="ARBA" id="ARBA00022692"/>
    </source>
</evidence>
<evidence type="ECO:0000259" key="12">
    <source>
        <dbReference type="Pfam" id="PF01435"/>
    </source>
</evidence>
<dbReference type="GO" id="GO:0006508">
    <property type="term" value="P:proteolysis"/>
    <property type="evidence" value="ECO:0007669"/>
    <property type="project" value="UniProtKB-KW"/>
</dbReference>
<keyword evidence="5 10" id="KW-0378">Hydrolase</keyword>
<evidence type="ECO:0000256" key="10">
    <source>
        <dbReference type="RuleBase" id="RU003983"/>
    </source>
</evidence>
<keyword evidence="8 10" id="KW-0482">Metalloprotease</keyword>
<proteinExistence type="inferred from homology"/>
<dbReference type="AlphaFoldDB" id="A0AAT9GPJ1"/>
<dbReference type="PANTHER" id="PTHR43221:SF2">
    <property type="entry name" value="PROTEASE HTPX HOMOLOG"/>
    <property type="match status" value="1"/>
</dbReference>
<evidence type="ECO:0000256" key="7">
    <source>
        <dbReference type="ARBA" id="ARBA00022989"/>
    </source>
</evidence>
<dbReference type="PANTHER" id="PTHR43221">
    <property type="entry name" value="PROTEASE HTPX"/>
    <property type="match status" value="1"/>
</dbReference>
<evidence type="ECO:0000256" key="11">
    <source>
        <dbReference type="SAM" id="Phobius"/>
    </source>
</evidence>
<sequence>MNIFIFGLLPLLFIVDRLKIRKFRFLFNFHNLKVLLDDSTDINAYIIGNNLVITKGFLTLNKDEQKAILAHELAHVTLNHYNKLRSIIIISLGVSFLLFQFNIFISLIALIFAFLLQNYISKKQEIEADRLAYRVVGDLLKNVIYKYGDNEIGLFSTHPNADVRIKMLATT</sequence>
<dbReference type="InterPro" id="IPR050083">
    <property type="entry name" value="HtpX_protease"/>
</dbReference>
<comment type="cofactor">
    <cofactor evidence="10">
        <name>Zn(2+)</name>
        <dbReference type="ChEBI" id="CHEBI:29105"/>
    </cofactor>
    <text evidence="10">Binds 1 zinc ion per subunit.</text>
</comment>
<accession>A0AAT9GPJ1</accession>
<dbReference type="Pfam" id="PF01435">
    <property type="entry name" value="Peptidase_M48"/>
    <property type="match status" value="1"/>
</dbReference>
<gene>
    <name evidence="13" type="ORF">SJAV_06830</name>
</gene>
<keyword evidence="6 10" id="KW-0862">Zinc</keyword>
<name>A0AAT9GPJ1_9CREN</name>
<keyword evidence="9 11" id="KW-0472">Membrane</keyword>
<keyword evidence="4" id="KW-0479">Metal-binding</keyword>
<evidence type="ECO:0000256" key="4">
    <source>
        <dbReference type="ARBA" id="ARBA00022723"/>
    </source>
</evidence>
<comment type="similarity">
    <text evidence="10">Belongs to the peptidase M48 family.</text>
</comment>